<reference evidence="9 10" key="1">
    <citation type="submission" date="2013-03" db="EMBL/GenBank/DDBJ databases">
        <title>The Genome Sequence of Cladophialophora yegresii CBS 114405.</title>
        <authorList>
            <consortium name="The Broad Institute Genomics Platform"/>
            <person name="Cuomo C."/>
            <person name="de Hoog S."/>
            <person name="Gorbushina A."/>
            <person name="Walker B."/>
            <person name="Young S.K."/>
            <person name="Zeng Q."/>
            <person name="Gargeya S."/>
            <person name="Fitzgerald M."/>
            <person name="Haas B."/>
            <person name="Abouelleil A."/>
            <person name="Allen A.W."/>
            <person name="Alvarado L."/>
            <person name="Arachchi H.M."/>
            <person name="Berlin A.M."/>
            <person name="Chapman S.B."/>
            <person name="Gainer-Dewar J."/>
            <person name="Goldberg J."/>
            <person name="Griggs A."/>
            <person name="Gujja S."/>
            <person name="Hansen M."/>
            <person name="Howarth C."/>
            <person name="Imamovic A."/>
            <person name="Ireland A."/>
            <person name="Larimer J."/>
            <person name="McCowan C."/>
            <person name="Murphy C."/>
            <person name="Pearson M."/>
            <person name="Poon T.W."/>
            <person name="Priest M."/>
            <person name="Roberts A."/>
            <person name="Saif S."/>
            <person name="Shea T."/>
            <person name="Sisk P."/>
            <person name="Sykes S."/>
            <person name="Wortman J."/>
            <person name="Nusbaum C."/>
            <person name="Birren B."/>
        </authorList>
    </citation>
    <scope>NUCLEOTIDE SEQUENCE [LARGE SCALE GENOMIC DNA]</scope>
    <source>
        <strain evidence="9 10">CBS 114405</strain>
    </source>
</reference>
<evidence type="ECO:0000256" key="1">
    <source>
        <dbReference type="ARBA" id="ARBA00002489"/>
    </source>
</evidence>
<dbReference type="InterPro" id="IPR038869">
    <property type="entry name" value="DLT1"/>
</dbReference>
<keyword evidence="6 7" id="KW-0472">Membrane</keyword>
<dbReference type="GeneID" id="19184554"/>
<gene>
    <name evidence="7" type="primary">DLT1</name>
    <name evidence="9" type="ORF">A1O7_09995</name>
</gene>
<comment type="function">
    <text evidence="1 7">Required for growth under high-pressure and low-temperature conditions.</text>
</comment>
<dbReference type="PANTHER" id="PTHR40021:SF1">
    <property type="entry name" value="DEFECT AT LOW TEMPERATURE PROTEIN 1"/>
    <property type="match status" value="1"/>
</dbReference>
<name>W9W7X9_9EURO</name>
<feature type="compositionally biased region" description="Polar residues" evidence="8">
    <location>
        <begin position="426"/>
        <end position="437"/>
    </location>
</feature>
<dbReference type="eggNOG" id="ENOG502RAJJ">
    <property type="taxonomic scope" value="Eukaryota"/>
</dbReference>
<evidence type="ECO:0000256" key="8">
    <source>
        <dbReference type="SAM" id="MobiDB-lite"/>
    </source>
</evidence>
<dbReference type="HOGENOM" id="CLU_022833_1_0_1"/>
<evidence type="ECO:0000313" key="9">
    <source>
        <dbReference type="EMBL" id="EXJ54654.1"/>
    </source>
</evidence>
<evidence type="ECO:0000256" key="7">
    <source>
        <dbReference type="RuleBase" id="RU367100"/>
    </source>
</evidence>
<protein>
    <recommendedName>
        <fullName evidence="3 7">Defect at low temperature protein 1</fullName>
    </recommendedName>
</protein>
<dbReference type="AlphaFoldDB" id="W9W7X9"/>
<feature type="compositionally biased region" description="Low complexity" evidence="8">
    <location>
        <begin position="387"/>
        <end position="399"/>
    </location>
</feature>
<evidence type="ECO:0000256" key="2">
    <source>
        <dbReference type="ARBA" id="ARBA00005550"/>
    </source>
</evidence>
<evidence type="ECO:0000256" key="6">
    <source>
        <dbReference type="ARBA" id="ARBA00023136"/>
    </source>
</evidence>
<dbReference type="EMBL" id="AMGW01000007">
    <property type="protein sequence ID" value="EXJ54654.1"/>
    <property type="molecule type" value="Genomic_DNA"/>
</dbReference>
<organism evidence="9 10">
    <name type="scientific">Cladophialophora yegresii CBS 114405</name>
    <dbReference type="NCBI Taxonomy" id="1182544"/>
    <lineage>
        <taxon>Eukaryota</taxon>
        <taxon>Fungi</taxon>
        <taxon>Dikarya</taxon>
        <taxon>Ascomycota</taxon>
        <taxon>Pezizomycotina</taxon>
        <taxon>Eurotiomycetes</taxon>
        <taxon>Chaetothyriomycetidae</taxon>
        <taxon>Chaetothyriales</taxon>
        <taxon>Herpotrichiellaceae</taxon>
        <taxon>Cladophialophora</taxon>
    </lineage>
</organism>
<feature type="transmembrane region" description="Helical" evidence="7">
    <location>
        <begin position="47"/>
        <end position="69"/>
    </location>
</feature>
<keyword evidence="10" id="KW-1185">Reference proteome</keyword>
<dbReference type="PANTHER" id="PTHR40021">
    <property type="entry name" value="DEFECT AT LOW TEMPERATURE PROTEIN 1"/>
    <property type="match status" value="1"/>
</dbReference>
<feature type="transmembrane region" description="Helical" evidence="7">
    <location>
        <begin position="12"/>
        <end position="35"/>
    </location>
</feature>
<evidence type="ECO:0000313" key="10">
    <source>
        <dbReference type="Proteomes" id="UP000019473"/>
    </source>
</evidence>
<evidence type="ECO:0000256" key="4">
    <source>
        <dbReference type="ARBA" id="ARBA00022692"/>
    </source>
</evidence>
<accession>W9W7X9</accession>
<feature type="compositionally biased region" description="Basic and acidic residues" evidence="8">
    <location>
        <begin position="312"/>
        <end position="326"/>
    </location>
</feature>
<dbReference type="OrthoDB" id="4096362at2759"/>
<evidence type="ECO:0000256" key="3">
    <source>
        <dbReference type="ARBA" id="ARBA00021353"/>
    </source>
</evidence>
<dbReference type="Proteomes" id="UP000019473">
    <property type="component" value="Unassembled WGS sequence"/>
</dbReference>
<dbReference type="GO" id="GO:0016020">
    <property type="term" value="C:membrane"/>
    <property type="evidence" value="ECO:0007669"/>
    <property type="project" value="UniProtKB-SubCell"/>
</dbReference>
<feature type="region of interest" description="Disordered" evidence="8">
    <location>
        <begin position="296"/>
        <end position="500"/>
    </location>
</feature>
<dbReference type="VEuPathDB" id="FungiDB:A1O7_09995"/>
<keyword evidence="4 7" id="KW-0812">Transmembrane</keyword>
<comment type="subcellular location">
    <subcellularLocation>
        <location evidence="7">Membrane</location>
        <topology evidence="7">Multi-pass membrane protein</topology>
    </subcellularLocation>
</comment>
<dbReference type="STRING" id="1182544.W9W7X9"/>
<feature type="compositionally biased region" description="Basic residues" evidence="8">
    <location>
        <begin position="451"/>
        <end position="467"/>
    </location>
</feature>
<dbReference type="RefSeq" id="XP_007762169.1">
    <property type="nucleotide sequence ID" value="XM_007763979.1"/>
</dbReference>
<feature type="compositionally biased region" description="Polar residues" evidence="8">
    <location>
        <begin position="301"/>
        <end position="311"/>
    </location>
</feature>
<comment type="caution">
    <text evidence="9">The sequence shown here is derived from an EMBL/GenBank/DDBJ whole genome shotgun (WGS) entry which is preliminary data.</text>
</comment>
<sequence length="500" mass="55382">MARGRARQIIFRIFYSTSFTAVFILLIIFSAVTPADTIYESYKRNRLIDIFLIAGVYVFTALLAVLIYASRLYTNRSVLKDIPKTFMPIEKEDLPGRRVHRLIQECLERSAVIAFQVRPRSKRLEHDTINAGMRMLALTKTKSSTDQTVEPSWGNIAHAGWSSPASKELPGLEYATVVDELVDLVEAKAVSVAPIDPLVEPGPDGSPLPNPRVIDEIARRGDMGMRSYLRYLIDIGVVPDDSLTVAFLAAYERARFSSVPLSDEDFRALMRMFAELLRHMTPVDVDLLHLESDSEYRSGQDSHSQSDTSSLVDRKVAQRSRDRDADTASLPSTYSALGSVRRHKQPPRRVSEDSAPSLSSYELVHHAPSEAGTENLDGDETGDADTRTPQTAPTTAAPRPRSRPRPPLRTSTSRMYSAVSRLASHPNRSGSSHSDTGSVVHHDVETLSSRSSRRSKSRARKDRHNGRVLRLASEAENGRGGGDGQHGLPYRIQIPQGDSG</sequence>
<comment type="similarity">
    <text evidence="2 7">Belongs to the DLT1 family.</text>
</comment>
<evidence type="ECO:0000256" key="5">
    <source>
        <dbReference type="ARBA" id="ARBA00022989"/>
    </source>
</evidence>
<proteinExistence type="inferred from homology"/>
<keyword evidence="5 7" id="KW-1133">Transmembrane helix</keyword>